<accession>A0A399CTH9</accession>
<dbReference type="RefSeq" id="WP_119351963.1">
    <property type="nucleotide sequence ID" value="NZ_QWET01000026.1"/>
</dbReference>
<keyword evidence="3" id="KW-1185">Reference proteome</keyword>
<feature type="transmembrane region" description="Helical" evidence="1">
    <location>
        <begin position="51"/>
        <end position="76"/>
    </location>
</feature>
<organism evidence="2 3">
    <name type="scientific">Mariniphaga sediminis</name>
    <dbReference type="NCBI Taxonomy" id="1628158"/>
    <lineage>
        <taxon>Bacteria</taxon>
        <taxon>Pseudomonadati</taxon>
        <taxon>Bacteroidota</taxon>
        <taxon>Bacteroidia</taxon>
        <taxon>Marinilabiliales</taxon>
        <taxon>Prolixibacteraceae</taxon>
        <taxon>Mariniphaga</taxon>
    </lineage>
</organism>
<sequence>MRTKNIIHITRADDLKNLHSFRRSIKKANTKIVLNLSLLNSTDNFYWQKKLNYHACTCGCGEGALGSLLGIIVIILSFRFSVFEFGSWSDFFSSSAFYFSFAGVALFAACGKLSGVLYSRWRFKQIIRGLFELYNTN</sequence>
<evidence type="ECO:0000313" key="3">
    <source>
        <dbReference type="Proteomes" id="UP000266441"/>
    </source>
</evidence>
<protein>
    <submittedName>
        <fullName evidence="2">Uncharacterized protein</fullName>
    </submittedName>
</protein>
<keyword evidence="1" id="KW-0812">Transmembrane</keyword>
<keyword evidence="1" id="KW-1133">Transmembrane helix</keyword>
<reference evidence="2 3" key="1">
    <citation type="journal article" date="2015" name="Int. J. Syst. Evol. Microbiol.">
        <title>Mariniphaga sediminis sp. nov., isolated from coastal sediment.</title>
        <authorList>
            <person name="Wang F.Q."/>
            <person name="Shen Q.Y."/>
            <person name="Chen G.J."/>
            <person name="Du Z.J."/>
        </authorList>
    </citation>
    <scope>NUCLEOTIDE SEQUENCE [LARGE SCALE GENOMIC DNA]</scope>
    <source>
        <strain evidence="2 3">SY21</strain>
    </source>
</reference>
<feature type="transmembrane region" description="Helical" evidence="1">
    <location>
        <begin position="96"/>
        <end position="118"/>
    </location>
</feature>
<proteinExistence type="predicted"/>
<dbReference type="AlphaFoldDB" id="A0A399CTH9"/>
<comment type="caution">
    <text evidence="2">The sequence shown here is derived from an EMBL/GenBank/DDBJ whole genome shotgun (WGS) entry which is preliminary data.</text>
</comment>
<gene>
    <name evidence="2" type="ORF">D1164_21465</name>
</gene>
<keyword evidence="1" id="KW-0472">Membrane</keyword>
<evidence type="ECO:0000256" key="1">
    <source>
        <dbReference type="SAM" id="Phobius"/>
    </source>
</evidence>
<dbReference type="Proteomes" id="UP000266441">
    <property type="component" value="Unassembled WGS sequence"/>
</dbReference>
<dbReference type="EMBL" id="QWET01000026">
    <property type="protein sequence ID" value="RIH63079.1"/>
    <property type="molecule type" value="Genomic_DNA"/>
</dbReference>
<evidence type="ECO:0000313" key="2">
    <source>
        <dbReference type="EMBL" id="RIH63079.1"/>
    </source>
</evidence>
<name>A0A399CTH9_9BACT</name>